<evidence type="ECO:0000256" key="4">
    <source>
        <dbReference type="ARBA" id="ARBA00022490"/>
    </source>
</evidence>
<dbReference type="InterPro" id="IPR036291">
    <property type="entry name" value="NAD(P)-bd_dom_sf"/>
</dbReference>
<dbReference type="Gene3D" id="1.10.1240.100">
    <property type="match status" value="1"/>
</dbReference>
<reference evidence="12" key="1">
    <citation type="submission" date="2018-06" db="EMBL/GenBank/DDBJ databases">
        <authorList>
            <person name="Lum Nde A."/>
            <person name="Hugo C."/>
        </authorList>
    </citation>
    <scope>NUCLEOTIDE SEQUENCE [LARGE SCALE GENOMIC DNA]</scope>
    <source>
        <strain evidence="12">1_F178</strain>
    </source>
</reference>
<protein>
    <recommendedName>
        <fullName evidence="13">SDR family NAD(P)-dependent oxidoreductase</fullName>
    </recommendedName>
</protein>
<keyword evidence="12" id="KW-1185">Reference proteome</keyword>
<dbReference type="SUPFAM" id="SSF51735">
    <property type="entry name" value="NAD(P)-binding Rossmann-fold domains"/>
    <property type="match status" value="1"/>
</dbReference>
<dbReference type="InterPro" id="IPR054514">
    <property type="entry name" value="RhiE-like_linker"/>
</dbReference>
<name>A0A3D9C4U0_9FLAO</name>
<dbReference type="Gene3D" id="3.40.47.10">
    <property type="match status" value="2"/>
</dbReference>
<dbReference type="GO" id="GO:0005886">
    <property type="term" value="C:plasma membrane"/>
    <property type="evidence" value="ECO:0007669"/>
    <property type="project" value="TreeGrafter"/>
</dbReference>
<feature type="domain" description="Carrier" evidence="9">
    <location>
        <begin position="1347"/>
        <end position="1421"/>
    </location>
</feature>
<evidence type="ECO:0000313" key="12">
    <source>
        <dbReference type="Proteomes" id="UP000256686"/>
    </source>
</evidence>
<evidence type="ECO:0000256" key="6">
    <source>
        <dbReference type="ARBA" id="ARBA00022679"/>
    </source>
</evidence>
<dbReference type="InterPro" id="IPR009081">
    <property type="entry name" value="PP-bd_ACP"/>
</dbReference>
<dbReference type="Gene3D" id="1.10.1200.10">
    <property type="entry name" value="ACP-like"/>
    <property type="match status" value="2"/>
</dbReference>
<keyword evidence="3" id="KW-0596">Phosphopantetheine</keyword>
<dbReference type="Pfam" id="PF22336">
    <property type="entry name" value="RhiE-like_linker"/>
    <property type="match status" value="1"/>
</dbReference>
<dbReference type="SMART" id="SM01294">
    <property type="entry name" value="PKS_PP_betabranch"/>
    <property type="match status" value="1"/>
</dbReference>
<keyword evidence="5" id="KW-0597">Phosphoprotein</keyword>
<evidence type="ECO:0000256" key="2">
    <source>
        <dbReference type="ARBA" id="ARBA00004792"/>
    </source>
</evidence>
<dbReference type="Pfam" id="PF08659">
    <property type="entry name" value="KR"/>
    <property type="match status" value="1"/>
</dbReference>
<dbReference type="GO" id="GO:0004315">
    <property type="term" value="F:3-oxoacyl-[acyl-carrier-protein] synthase activity"/>
    <property type="evidence" value="ECO:0007669"/>
    <property type="project" value="InterPro"/>
</dbReference>
<dbReference type="Pfam" id="PF02801">
    <property type="entry name" value="Ketoacyl-synt_C"/>
    <property type="match status" value="2"/>
</dbReference>
<evidence type="ECO:0000259" key="9">
    <source>
        <dbReference type="PROSITE" id="PS50075"/>
    </source>
</evidence>
<feature type="domain" description="Ketosynthase family 3 (KS3)" evidence="10">
    <location>
        <begin position="189"/>
        <end position="622"/>
    </location>
</feature>
<evidence type="ECO:0000256" key="3">
    <source>
        <dbReference type="ARBA" id="ARBA00022450"/>
    </source>
</evidence>
<evidence type="ECO:0000256" key="1">
    <source>
        <dbReference type="ARBA" id="ARBA00004496"/>
    </source>
</evidence>
<dbReference type="SUPFAM" id="SSF47336">
    <property type="entry name" value="ACP-like"/>
    <property type="match status" value="2"/>
</dbReference>
<comment type="subcellular location">
    <subcellularLocation>
        <location evidence="1">Cytoplasm</location>
    </subcellularLocation>
</comment>
<dbReference type="InterPro" id="IPR050091">
    <property type="entry name" value="PKS_NRPS_Biosynth_Enz"/>
</dbReference>
<feature type="domain" description="Ketosynthase family 3 (KS3)" evidence="10">
    <location>
        <begin position="1461"/>
        <end position="1892"/>
    </location>
</feature>
<dbReference type="InterPro" id="IPR014031">
    <property type="entry name" value="Ketoacyl_synth_C"/>
</dbReference>
<dbReference type="GO" id="GO:0005737">
    <property type="term" value="C:cytoplasm"/>
    <property type="evidence" value="ECO:0007669"/>
    <property type="project" value="UniProtKB-SubCell"/>
</dbReference>
<sequence>MDPIQSKMKAYLENELIELARKSLVEKVKTPDTVAAHQATALSSEMHLTFIEQELTEQLSALIKLPLDKIDVNSGVSQYGMDSLLITEFIKRLSSKFSVELHATIFFEARNLKRLAEIIYQKNPELFQEGKSTVEITEREVSGADSVMKAETHAEEKALLEKYRSVFLSKQTGHTKTLAIEEKIKPSGYEPIAIIGIDGMFAKSRSAEELWEHLRNEDNCIESIPADRWNWENHFGNPQKENKTNVRWGGFVPEIDQFDPEFFTISPKEAELMDPQHRLFLQSVWKAIYRSGYSTASLSSKKIAVFLGINLMDYQLKLQKLPLDAMTLTAASHVFCPSRIAFQLNLNGPCHVIDTACSSSLVAIHRAALAIQNEGCEMAIAGAANIMMDPTMHIQYAKTGMICEDGRCKTFSKEANGYVRGDGVGAVILKKLSAAERDNDPILGVIVGSSENHGGASASLTAPNPLAQAELIKETIRKSSIDPRTISYIEAHGTGTALGDPIEINGMKMAFSDLFSEQGISSPPNGYCKIGSVKTNIGHAETAAGLAGLAKVLYSMKHRYIPKSLHSEDINPLIDLKNTPFIIAQSGDNWEEVQLNGQKYPLTAGISSFGAGGSNAHILVTAYQDKNKQPVQKEKKKLIVPVSAKSEDSLKKYIIALRAFLLGDSHQRKPALSYILKKELLRWFSDHLSILQTEIRPDMSFEELNIQQFDLVTFAVYFSDHWNIDQLQHEIINTTSVAHLITHIESKWGKELQTFYKLQVVEENIRTDISLHNLAYTLQVGRDEFQYRLAFVTDSIEDLLQQLTAYLDNVSSPKKYFEGNTRKDKIELLLTGEAGKAYIDAAVRFSELNSLAGLWTKGVQIDWELLNSSHVKKIELPPYQFKEKRFWIEINDRKPDETTEKLPVIIHKNLDATSETASVSYYQSTWKQGNLVLDADVTLSPADTIVLIDASQELIASVSESLDCKVLHLSSSSSVDLFERVKKEILKSITSKSPLNLTVAGLTSHYHCFGFLRGLIKSAEQECSWFTGRILGLEDFNAPEKWVQILKNEFNTASKEIRYQGGIRSVCTLRSVNLTDNRSISFRPEGVYLITGGFGGLGIQLAKHISRNYPTATIILSGRRTANAKQQELLSDQPSWRYIQTDVNDTVSVERLISQIKEEYGYLTGIIHAAGVLRDSLLVQKTHEEIKAVFDPKISGIINLDEATKDESLDFFVNFSSVSAVLGNIGQSDYASANAYLDDYTHYRNILVERGERYGQTLSINWPLWRSGGMQIDESSEQYLKRHWGMEPLPTNLGMEALDAILKSSCSVAGLVYGDQDILENKFYNQPVITSKKPVLKPVIDKTMQEEVFRNNLLKLAADILKLDAAEMDTELEFGEFGFDSISLTQFSNALNEAYDLHLMPTIFYNYPTLHELGSFLLEEHTDHVVKENTSSFEENESVFDIPEEIENEETVKIHSQRIEREEVAIVGIAGRLPGAENLDIFWKNLVNKHDAISEIPADRWSWKNYFGDPFKEKNKTKAIHGGFITDIDKFDALFFNISPHEAELMDPQQRITLELVYHLFENAAIRPEDLKGTDTGVFVGVSSTDYSVLLKEHADVVSEAHFSTGYSHAVLANRISYLFDLHGPSEAIDTACSSSLVAIHRAVENIRSGNCSMAVAGGVNALLAPDLTLSFTQAGMLSEDGRCKTFDKKANGYVRSEGVGFILLKSLKQAEEDGDTIFGIIKGSNENHGGKANTLTSPNPKAQKDLLVNAYLKSGVSLTDVTYIETHGTGTPLGDPIETEALKAAFKEIAAVQNLPIKNKLFCKLGSVKTNIGHLESAAGIAGVLKVILSMQHQTLPGNPHLTSPNEYLELEGSPFELVKETQHWKSDKPRIAGVSSFGFGGSNAHVIVQEYPKKTSDYSSGNEPVVICLSANTKSALQQLKSNYLNFIQENKHTDLKNMAYTLHIGREELKYRWATVVSDVEELRENLYENKAEKVFEGLVSKSKGKKIGELQELTELATAWVEGYIVDWTKQYKNKQPVKLQLPNYPFAKNRHWIPVKSIGLKPVIVVKETMKTKHSGKLHPLLHQVK</sequence>
<dbReference type="Gene3D" id="3.40.50.720">
    <property type="entry name" value="NAD(P)-binding Rossmann-like Domain"/>
    <property type="match status" value="1"/>
</dbReference>
<dbReference type="InterPro" id="IPR032821">
    <property type="entry name" value="PKS_assoc"/>
</dbReference>
<dbReference type="Pfam" id="PF00550">
    <property type="entry name" value="PP-binding"/>
    <property type="match status" value="2"/>
</dbReference>
<comment type="pathway">
    <text evidence="2">Antibiotic biosynthesis.</text>
</comment>
<feature type="domain" description="Carrier" evidence="9">
    <location>
        <begin position="46"/>
        <end position="123"/>
    </location>
</feature>
<evidence type="ECO:0000256" key="7">
    <source>
        <dbReference type="ARBA" id="ARBA00022737"/>
    </source>
</evidence>
<dbReference type="InterPro" id="IPR018201">
    <property type="entry name" value="Ketoacyl_synth_AS"/>
</dbReference>
<dbReference type="EMBL" id="QNVT01000021">
    <property type="protein sequence ID" value="REC60784.1"/>
    <property type="molecule type" value="Genomic_DNA"/>
</dbReference>
<keyword evidence="7" id="KW-0677">Repeat</keyword>
<proteinExistence type="predicted"/>
<dbReference type="InterPro" id="IPR014030">
    <property type="entry name" value="Ketoacyl_synth_N"/>
</dbReference>
<dbReference type="InterPro" id="IPR020841">
    <property type="entry name" value="PKS_Beta-ketoAc_synthase_dom"/>
</dbReference>
<evidence type="ECO:0000313" key="11">
    <source>
        <dbReference type="EMBL" id="REC60784.1"/>
    </source>
</evidence>
<dbReference type="PANTHER" id="PTHR43775:SF37">
    <property type="entry name" value="SI:DKEY-61P9.11"/>
    <property type="match status" value="1"/>
</dbReference>
<accession>A0A3D9C4U0</accession>
<dbReference type="SMART" id="SM00823">
    <property type="entry name" value="PKS_PP"/>
    <property type="match status" value="2"/>
</dbReference>
<dbReference type="InterPro" id="IPR020806">
    <property type="entry name" value="PKS_PP-bd"/>
</dbReference>
<dbReference type="GO" id="GO:0004312">
    <property type="term" value="F:fatty acid synthase activity"/>
    <property type="evidence" value="ECO:0007669"/>
    <property type="project" value="TreeGrafter"/>
</dbReference>
<dbReference type="GO" id="GO:0031177">
    <property type="term" value="F:phosphopantetheine binding"/>
    <property type="evidence" value="ECO:0007669"/>
    <property type="project" value="InterPro"/>
</dbReference>
<dbReference type="InterPro" id="IPR013968">
    <property type="entry name" value="PKS_KR"/>
</dbReference>
<dbReference type="CDD" id="cd00833">
    <property type="entry name" value="PKS"/>
    <property type="match status" value="2"/>
</dbReference>
<dbReference type="PROSITE" id="PS00606">
    <property type="entry name" value="KS3_1"/>
    <property type="match status" value="2"/>
</dbReference>
<dbReference type="InterPro" id="IPR036736">
    <property type="entry name" value="ACP-like_sf"/>
</dbReference>
<comment type="function">
    <text evidence="8">Involved in production of the polyketide antibiotic thailandamide.</text>
</comment>
<dbReference type="InterPro" id="IPR057326">
    <property type="entry name" value="KR_dom"/>
</dbReference>
<dbReference type="FunFam" id="3.40.47.10:FF:000019">
    <property type="entry name" value="Polyketide synthase type I"/>
    <property type="match status" value="1"/>
</dbReference>
<comment type="caution">
    <text evidence="11">The sequence shown here is derived from an EMBL/GenBank/DDBJ whole genome shotgun (WGS) entry which is preliminary data.</text>
</comment>
<dbReference type="PANTHER" id="PTHR43775">
    <property type="entry name" value="FATTY ACID SYNTHASE"/>
    <property type="match status" value="1"/>
</dbReference>
<dbReference type="PROSITE" id="PS52004">
    <property type="entry name" value="KS3_2"/>
    <property type="match status" value="2"/>
</dbReference>
<evidence type="ECO:0000259" key="10">
    <source>
        <dbReference type="PROSITE" id="PS52004"/>
    </source>
</evidence>
<evidence type="ECO:0008006" key="13">
    <source>
        <dbReference type="Google" id="ProtNLM"/>
    </source>
</evidence>
<dbReference type="Proteomes" id="UP000256686">
    <property type="component" value="Unassembled WGS sequence"/>
</dbReference>
<dbReference type="Gene3D" id="3.30.70.3290">
    <property type="match status" value="1"/>
</dbReference>
<dbReference type="SMART" id="SM00822">
    <property type="entry name" value="PKS_KR"/>
    <property type="match status" value="1"/>
</dbReference>
<dbReference type="InterPro" id="IPR016039">
    <property type="entry name" value="Thiolase-like"/>
</dbReference>
<keyword evidence="4" id="KW-0963">Cytoplasm</keyword>
<dbReference type="GO" id="GO:0006633">
    <property type="term" value="P:fatty acid biosynthetic process"/>
    <property type="evidence" value="ECO:0007669"/>
    <property type="project" value="InterPro"/>
</dbReference>
<dbReference type="Pfam" id="PF16197">
    <property type="entry name" value="KAsynt_C_assoc"/>
    <property type="match status" value="1"/>
</dbReference>
<gene>
    <name evidence="11" type="ORF">DRF65_19440</name>
</gene>
<dbReference type="SMART" id="SM00825">
    <property type="entry name" value="PKS_KS"/>
    <property type="match status" value="2"/>
</dbReference>
<dbReference type="Pfam" id="PF22621">
    <property type="entry name" value="CurL-like_PKS_C"/>
    <property type="match status" value="1"/>
</dbReference>
<dbReference type="GO" id="GO:0071770">
    <property type="term" value="P:DIM/DIP cell wall layer assembly"/>
    <property type="evidence" value="ECO:0007669"/>
    <property type="project" value="TreeGrafter"/>
</dbReference>
<dbReference type="CDD" id="cd08953">
    <property type="entry name" value="KR_2_SDR_x"/>
    <property type="match status" value="1"/>
</dbReference>
<evidence type="ECO:0000256" key="8">
    <source>
        <dbReference type="ARBA" id="ARBA00054155"/>
    </source>
</evidence>
<evidence type="ECO:0000256" key="5">
    <source>
        <dbReference type="ARBA" id="ARBA00022553"/>
    </source>
</evidence>
<keyword evidence="6" id="KW-0808">Transferase</keyword>
<organism evidence="11 12">
    <name type="scientific">Chryseobacterium pennae</name>
    <dbReference type="NCBI Taxonomy" id="2258962"/>
    <lineage>
        <taxon>Bacteria</taxon>
        <taxon>Pseudomonadati</taxon>
        <taxon>Bacteroidota</taxon>
        <taxon>Flavobacteriia</taxon>
        <taxon>Flavobacteriales</taxon>
        <taxon>Weeksellaceae</taxon>
        <taxon>Chryseobacterium group</taxon>
        <taxon>Chryseobacterium</taxon>
    </lineage>
</organism>
<dbReference type="SUPFAM" id="SSF53901">
    <property type="entry name" value="Thiolase-like"/>
    <property type="match status" value="2"/>
</dbReference>
<dbReference type="Pfam" id="PF00109">
    <property type="entry name" value="ketoacyl-synt"/>
    <property type="match status" value="2"/>
</dbReference>
<dbReference type="PROSITE" id="PS50075">
    <property type="entry name" value="CARRIER"/>
    <property type="match status" value="2"/>
</dbReference>